<comment type="caution">
    <text evidence="2">The sequence shown here is derived from an EMBL/GenBank/DDBJ whole genome shotgun (WGS) entry which is preliminary data.</text>
</comment>
<evidence type="ECO:0000256" key="1">
    <source>
        <dbReference type="SAM" id="SignalP"/>
    </source>
</evidence>
<accession>A0A426ZI65</accession>
<reference evidence="2 3" key="1">
    <citation type="journal article" date="2014" name="Agronomy (Basel)">
        <title>A Draft Genome Sequence for Ensete ventricosum, the Drought-Tolerant Tree Against Hunger.</title>
        <authorList>
            <person name="Harrison J."/>
            <person name="Moore K.A."/>
            <person name="Paszkiewicz K."/>
            <person name="Jones T."/>
            <person name="Grant M."/>
            <person name="Ambacheew D."/>
            <person name="Muzemil S."/>
            <person name="Studholme D.J."/>
        </authorList>
    </citation>
    <scope>NUCLEOTIDE SEQUENCE [LARGE SCALE GENOMIC DNA]</scope>
</reference>
<organism evidence="2 3">
    <name type="scientific">Ensete ventricosum</name>
    <name type="common">Abyssinian banana</name>
    <name type="synonym">Musa ensete</name>
    <dbReference type="NCBI Taxonomy" id="4639"/>
    <lineage>
        <taxon>Eukaryota</taxon>
        <taxon>Viridiplantae</taxon>
        <taxon>Streptophyta</taxon>
        <taxon>Embryophyta</taxon>
        <taxon>Tracheophyta</taxon>
        <taxon>Spermatophyta</taxon>
        <taxon>Magnoliopsida</taxon>
        <taxon>Liliopsida</taxon>
        <taxon>Zingiberales</taxon>
        <taxon>Musaceae</taxon>
        <taxon>Ensete</taxon>
    </lineage>
</organism>
<feature type="signal peptide" evidence="1">
    <location>
        <begin position="1"/>
        <end position="27"/>
    </location>
</feature>
<keyword evidence="1" id="KW-0732">Signal</keyword>
<dbReference type="AlphaFoldDB" id="A0A426ZI65"/>
<gene>
    <name evidence="2" type="ORF">B296_00013086</name>
</gene>
<dbReference type="EMBL" id="AMZH03006494">
    <property type="protein sequence ID" value="RRT63677.1"/>
    <property type="molecule type" value="Genomic_DNA"/>
</dbReference>
<evidence type="ECO:0000313" key="2">
    <source>
        <dbReference type="EMBL" id="RRT63677.1"/>
    </source>
</evidence>
<sequence length="59" mass="6471">MGRASCCGNRKQIKAVLFCWLVGRSSMLLPSALKQQLLLLLVSGQLRSSCQINQSSAYI</sequence>
<protein>
    <submittedName>
        <fullName evidence="2">Uncharacterized protein</fullName>
    </submittedName>
</protein>
<dbReference type="Proteomes" id="UP000287651">
    <property type="component" value="Unassembled WGS sequence"/>
</dbReference>
<proteinExistence type="predicted"/>
<name>A0A426ZI65_ENSVE</name>
<feature type="chain" id="PRO_5019332248" evidence="1">
    <location>
        <begin position="28"/>
        <end position="59"/>
    </location>
</feature>
<evidence type="ECO:0000313" key="3">
    <source>
        <dbReference type="Proteomes" id="UP000287651"/>
    </source>
</evidence>